<evidence type="ECO:0000259" key="1">
    <source>
        <dbReference type="Pfam" id="PF21006"/>
    </source>
</evidence>
<dbReference type="SUPFAM" id="SSF50090">
    <property type="entry name" value="Electron transport accessory proteins"/>
    <property type="match status" value="1"/>
</dbReference>
<evidence type="ECO:0000313" key="3">
    <source>
        <dbReference type="Proteomes" id="UP000478892"/>
    </source>
</evidence>
<gene>
    <name evidence="2" type="ORF">GO984_09845</name>
</gene>
<dbReference type="InterPro" id="IPR008990">
    <property type="entry name" value="Elect_transpt_acc-like_dom_sf"/>
</dbReference>
<dbReference type="AlphaFoldDB" id="A0A6L6WEG1"/>
<protein>
    <submittedName>
        <fullName evidence="2">Nitrile hydratase accessory protein</fullName>
    </submittedName>
</protein>
<organism evidence="2 3">
    <name type="scientific">Parasedimentitalea huanghaiensis</name>
    <dbReference type="NCBI Taxonomy" id="2682100"/>
    <lineage>
        <taxon>Bacteria</taxon>
        <taxon>Pseudomonadati</taxon>
        <taxon>Pseudomonadota</taxon>
        <taxon>Alphaproteobacteria</taxon>
        <taxon>Rhodobacterales</taxon>
        <taxon>Paracoccaceae</taxon>
        <taxon>Parasedimentitalea</taxon>
    </lineage>
</organism>
<dbReference type="Gene3D" id="1.10.472.20">
    <property type="entry name" value="Nitrile hydratase, beta subunit"/>
    <property type="match status" value="1"/>
</dbReference>
<keyword evidence="3" id="KW-1185">Reference proteome</keyword>
<sequence length="114" mass="12633">MTACLPASAPEPVFLHPWHAQVFALTVSLNEAGRFSWPTWVAQFSQVLARHGLDKDLDGGDDYFTAWLETLEMILAKDGAAPAPDVERLRGDWERAYLETPHGDVVRLAASQNT</sequence>
<dbReference type="InterPro" id="IPR042262">
    <property type="entry name" value="CN_hydtase_beta_C"/>
</dbReference>
<proteinExistence type="predicted"/>
<dbReference type="NCBIfam" id="TIGR03889">
    <property type="entry name" value="nitrile_acc"/>
    <property type="match status" value="1"/>
</dbReference>
<dbReference type="EMBL" id="WQLV01000005">
    <property type="protein sequence ID" value="MVO16114.1"/>
    <property type="molecule type" value="Genomic_DNA"/>
</dbReference>
<dbReference type="InterPro" id="IPR023808">
    <property type="entry name" value="Nitrile_Hydratase_acc_put"/>
</dbReference>
<dbReference type="Pfam" id="PF21006">
    <property type="entry name" value="NHase_beta_N"/>
    <property type="match status" value="1"/>
</dbReference>
<feature type="domain" description="Nitrile hydratase beta subunit-like N-terminal" evidence="1">
    <location>
        <begin position="10"/>
        <end position="88"/>
    </location>
</feature>
<name>A0A6L6WEG1_9RHOB</name>
<dbReference type="Proteomes" id="UP000478892">
    <property type="component" value="Unassembled WGS sequence"/>
</dbReference>
<accession>A0A6L6WEG1</accession>
<evidence type="ECO:0000313" key="2">
    <source>
        <dbReference type="EMBL" id="MVO16114.1"/>
    </source>
</evidence>
<reference evidence="2 3" key="1">
    <citation type="submission" date="2019-12" db="EMBL/GenBank/DDBJ databases">
        <authorList>
            <person name="Zhang Y.-J."/>
        </authorList>
    </citation>
    <scope>NUCLEOTIDE SEQUENCE [LARGE SCALE GENOMIC DNA]</scope>
    <source>
        <strain evidence="2 3">CY05</strain>
    </source>
</reference>
<dbReference type="RefSeq" id="WP_157022349.1">
    <property type="nucleotide sequence ID" value="NZ_WQLV01000005.1"/>
</dbReference>
<dbReference type="InterPro" id="IPR049054">
    <property type="entry name" value="CN_hydtase_beta-like_N"/>
</dbReference>
<comment type="caution">
    <text evidence="2">The sequence shown here is derived from an EMBL/GenBank/DDBJ whole genome shotgun (WGS) entry which is preliminary data.</text>
</comment>